<reference evidence="4 5" key="1">
    <citation type="submission" date="2023-07" db="EMBL/GenBank/DDBJ databases">
        <title>Novel species of Thermanaerothrix with wide hydrolytic capabilities.</title>
        <authorList>
            <person name="Zayulina K.S."/>
            <person name="Podosokorskaya O.A."/>
            <person name="Elcheninov A.G."/>
        </authorList>
    </citation>
    <scope>NUCLEOTIDE SEQUENCE [LARGE SCALE GENOMIC DNA]</scope>
    <source>
        <strain evidence="4 5">4228-RoL</strain>
    </source>
</reference>
<feature type="domain" description="DprA winged helix" evidence="3">
    <location>
        <begin position="301"/>
        <end position="353"/>
    </location>
</feature>
<dbReference type="InterPro" id="IPR003488">
    <property type="entry name" value="DprA"/>
</dbReference>
<dbReference type="Pfam" id="PF02481">
    <property type="entry name" value="DNA_processg_A"/>
    <property type="match status" value="1"/>
</dbReference>
<dbReference type="PANTHER" id="PTHR43022">
    <property type="entry name" value="PROTEIN SMF"/>
    <property type="match status" value="1"/>
</dbReference>
<keyword evidence="5" id="KW-1185">Reference proteome</keyword>
<feature type="domain" description="Smf/DprA SLOG" evidence="2">
    <location>
        <begin position="78"/>
        <end position="286"/>
    </location>
</feature>
<evidence type="ECO:0000313" key="5">
    <source>
        <dbReference type="Proteomes" id="UP001254165"/>
    </source>
</evidence>
<comment type="similarity">
    <text evidence="1">Belongs to the DprA/Smf family.</text>
</comment>
<dbReference type="SUPFAM" id="SSF102405">
    <property type="entry name" value="MCP/YpsA-like"/>
    <property type="match status" value="1"/>
</dbReference>
<proteinExistence type="inferred from homology"/>
<accession>A0ABU3NL07</accession>
<sequence>MDARIYWVAFNHVKGIGAVRMRALLDYFGDLERAWKASPDALRAAGLPPRLVEVFVQTRKTLSLEKVAETLTQKSIQVMTWEDDDYPFLLKNIDQPPPVLYVRGRLSSADQVAVAVVGTRQVSAYGRKVTEQLAVTLAHHGVTVVSGLARGVDALAHEATLNAGGRTLAVLGSGVDVIYPAEHRRLAERILQQGALISDYPPGTPPEANNFPPRNRIISGLAMATVVVEAGEKSGALITATFAAEQGREVFAVPGNINSPSSKGTNRLIANGARPLLQVEEVLDALDIAQVQHQQMVRSLLPGNELEATLLSIIGDQVLSVDEICFLSGLGAEKVVANLAMMELKGLVRNLGGTNFTVLREDSGFYAGG</sequence>
<dbReference type="SUPFAM" id="SSF47781">
    <property type="entry name" value="RuvA domain 2-like"/>
    <property type="match status" value="1"/>
</dbReference>
<organism evidence="4 5">
    <name type="scientific">Thermanaerothrix solaris</name>
    <dbReference type="NCBI Taxonomy" id="3058434"/>
    <lineage>
        <taxon>Bacteria</taxon>
        <taxon>Bacillati</taxon>
        <taxon>Chloroflexota</taxon>
        <taxon>Anaerolineae</taxon>
        <taxon>Anaerolineales</taxon>
        <taxon>Anaerolineaceae</taxon>
        <taxon>Thermanaerothrix</taxon>
    </lineage>
</organism>
<evidence type="ECO:0000259" key="2">
    <source>
        <dbReference type="Pfam" id="PF02481"/>
    </source>
</evidence>
<evidence type="ECO:0000256" key="1">
    <source>
        <dbReference type="ARBA" id="ARBA00006525"/>
    </source>
</evidence>
<dbReference type="InterPro" id="IPR010994">
    <property type="entry name" value="RuvA_2-like"/>
</dbReference>
<dbReference type="InterPro" id="IPR057666">
    <property type="entry name" value="DrpA_SLOG"/>
</dbReference>
<dbReference type="Gene3D" id="1.10.10.10">
    <property type="entry name" value="Winged helix-like DNA-binding domain superfamily/Winged helix DNA-binding domain"/>
    <property type="match status" value="1"/>
</dbReference>
<dbReference type="Proteomes" id="UP001254165">
    <property type="component" value="Unassembled WGS sequence"/>
</dbReference>
<dbReference type="InterPro" id="IPR036388">
    <property type="entry name" value="WH-like_DNA-bd_sf"/>
</dbReference>
<protein>
    <submittedName>
        <fullName evidence="4">DNA-processing protein DprA</fullName>
    </submittedName>
</protein>
<dbReference type="Gene3D" id="3.40.50.450">
    <property type="match status" value="1"/>
</dbReference>
<evidence type="ECO:0000313" key="4">
    <source>
        <dbReference type="EMBL" id="MDT8897477.1"/>
    </source>
</evidence>
<dbReference type="PANTHER" id="PTHR43022:SF1">
    <property type="entry name" value="PROTEIN SMF"/>
    <property type="match status" value="1"/>
</dbReference>
<dbReference type="InterPro" id="IPR041614">
    <property type="entry name" value="DprA_WH"/>
</dbReference>
<dbReference type="Pfam" id="PF17782">
    <property type="entry name" value="WHD_DprA"/>
    <property type="match status" value="1"/>
</dbReference>
<dbReference type="EMBL" id="JAUHMF010000001">
    <property type="protein sequence ID" value="MDT8897477.1"/>
    <property type="molecule type" value="Genomic_DNA"/>
</dbReference>
<comment type="caution">
    <text evidence="4">The sequence shown here is derived from an EMBL/GenBank/DDBJ whole genome shotgun (WGS) entry which is preliminary data.</text>
</comment>
<gene>
    <name evidence="4" type="primary">dprA</name>
    <name evidence="4" type="ORF">QYE77_04295</name>
</gene>
<evidence type="ECO:0000259" key="3">
    <source>
        <dbReference type="Pfam" id="PF17782"/>
    </source>
</evidence>
<name>A0ABU3NL07_9CHLR</name>
<dbReference type="RefSeq" id="WP_315624132.1">
    <property type="nucleotide sequence ID" value="NZ_JAUHMF010000001.1"/>
</dbReference>
<dbReference type="NCBIfam" id="TIGR00732">
    <property type="entry name" value="dprA"/>
    <property type="match status" value="1"/>
</dbReference>